<dbReference type="AlphaFoldDB" id="A0AAE0XYV5"/>
<comment type="caution">
    <text evidence="2">The sequence shown here is derived from an EMBL/GenBank/DDBJ whole genome shotgun (WGS) entry which is preliminary data.</text>
</comment>
<proteinExistence type="predicted"/>
<dbReference type="Proteomes" id="UP001283361">
    <property type="component" value="Unassembled WGS sequence"/>
</dbReference>
<dbReference type="EMBL" id="JAWDGP010007341">
    <property type="protein sequence ID" value="KAK3724708.1"/>
    <property type="molecule type" value="Genomic_DNA"/>
</dbReference>
<reference evidence="2" key="1">
    <citation type="journal article" date="2023" name="G3 (Bethesda)">
        <title>A reference genome for the long-term kleptoplast-retaining sea slug Elysia crispata morphotype clarki.</title>
        <authorList>
            <person name="Eastman K.E."/>
            <person name="Pendleton A.L."/>
            <person name="Shaikh M.A."/>
            <person name="Suttiyut T."/>
            <person name="Ogas R."/>
            <person name="Tomko P."/>
            <person name="Gavelis G."/>
            <person name="Widhalm J.R."/>
            <person name="Wisecaver J.H."/>
        </authorList>
    </citation>
    <scope>NUCLEOTIDE SEQUENCE</scope>
    <source>
        <strain evidence="2">ECLA1</strain>
    </source>
</reference>
<evidence type="ECO:0000313" key="2">
    <source>
        <dbReference type="EMBL" id="KAK3724708.1"/>
    </source>
</evidence>
<evidence type="ECO:0000256" key="1">
    <source>
        <dbReference type="SAM" id="MobiDB-lite"/>
    </source>
</evidence>
<keyword evidence="3" id="KW-1185">Reference proteome</keyword>
<evidence type="ECO:0000313" key="3">
    <source>
        <dbReference type="Proteomes" id="UP001283361"/>
    </source>
</evidence>
<protein>
    <submittedName>
        <fullName evidence="2">Uncharacterized protein</fullName>
    </submittedName>
</protein>
<feature type="region of interest" description="Disordered" evidence="1">
    <location>
        <begin position="87"/>
        <end position="111"/>
    </location>
</feature>
<gene>
    <name evidence="2" type="ORF">RRG08_041188</name>
</gene>
<organism evidence="2 3">
    <name type="scientific">Elysia crispata</name>
    <name type="common">lettuce slug</name>
    <dbReference type="NCBI Taxonomy" id="231223"/>
    <lineage>
        <taxon>Eukaryota</taxon>
        <taxon>Metazoa</taxon>
        <taxon>Spiralia</taxon>
        <taxon>Lophotrochozoa</taxon>
        <taxon>Mollusca</taxon>
        <taxon>Gastropoda</taxon>
        <taxon>Heterobranchia</taxon>
        <taxon>Euthyneura</taxon>
        <taxon>Panpulmonata</taxon>
        <taxon>Sacoglossa</taxon>
        <taxon>Placobranchoidea</taxon>
        <taxon>Plakobranchidae</taxon>
        <taxon>Elysia</taxon>
    </lineage>
</organism>
<accession>A0AAE0XYV5</accession>
<name>A0AAE0XYV5_9GAST</name>
<sequence length="129" mass="14262">MYFVQPPQTVPMISSAPPVRPSQTQSMSPPLITRLSRLTQAHISPRLVLFQTNRAWTEPKSVLGSAYRRRSDLCTESGLIAVVTSGTTRGVDKNPTPSKSRMFGTAQHGDGIGIKQRINPVRKINTHRL</sequence>